<accession>A0AAD6R1T3</accession>
<proteinExistence type="predicted"/>
<sequence length="48" mass="5893">MADSFWVHVNSSVYGFRMERFFFLLHTHRTHQLIIHGKNFTLHLFEDE</sequence>
<keyword evidence="2" id="KW-1185">Reference proteome</keyword>
<name>A0AAD6R1T3_9ROSI</name>
<reference evidence="1 2" key="1">
    <citation type="journal article" date="2023" name="Mol. Ecol. Resour.">
        <title>Chromosome-level genome assembly of a triploid poplar Populus alba 'Berolinensis'.</title>
        <authorList>
            <person name="Chen S."/>
            <person name="Yu Y."/>
            <person name="Wang X."/>
            <person name="Wang S."/>
            <person name="Zhang T."/>
            <person name="Zhou Y."/>
            <person name="He R."/>
            <person name="Meng N."/>
            <person name="Wang Y."/>
            <person name="Liu W."/>
            <person name="Liu Z."/>
            <person name="Liu J."/>
            <person name="Guo Q."/>
            <person name="Huang H."/>
            <person name="Sederoff R.R."/>
            <person name="Wang G."/>
            <person name="Qu G."/>
            <person name="Chen S."/>
        </authorList>
    </citation>
    <scope>NUCLEOTIDE SEQUENCE [LARGE SCALE GENOMIC DNA]</scope>
    <source>
        <strain evidence="1">SC-2020</strain>
    </source>
</reference>
<dbReference type="Proteomes" id="UP001164929">
    <property type="component" value="Chromosome 4"/>
</dbReference>
<gene>
    <name evidence="1" type="ORF">NC653_011155</name>
</gene>
<protein>
    <submittedName>
        <fullName evidence="1">Uncharacterized protein</fullName>
    </submittedName>
</protein>
<organism evidence="1 2">
    <name type="scientific">Populus alba x Populus x berolinensis</name>
    <dbReference type="NCBI Taxonomy" id="444605"/>
    <lineage>
        <taxon>Eukaryota</taxon>
        <taxon>Viridiplantae</taxon>
        <taxon>Streptophyta</taxon>
        <taxon>Embryophyta</taxon>
        <taxon>Tracheophyta</taxon>
        <taxon>Spermatophyta</taxon>
        <taxon>Magnoliopsida</taxon>
        <taxon>eudicotyledons</taxon>
        <taxon>Gunneridae</taxon>
        <taxon>Pentapetalae</taxon>
        <taxon>rosids</taxon>
        <taxon>fabids</taxon>
        <taxon>Malpighiales</taxon>
        <taxon>Salicaceae</taxon>
        <taxon>Saliceae</taxon>
        <taxon>Populus</taxon>
    </lineage>
</organism>
<dbReference type="EMBL" id="JAQIZT010000004">
    <property type="protein sequence ID" value="KAJ7000602.1"/>
    <property type="molecule type" value="Genomic_DNA"/>
</dbReference>
<evidence type="ECO:0000313" key="1">
    <source>
        <dbReference type="EMBL" id="KAJ7000602.1"/>
    </source>
</evidence>
<comment type="caution">
    <text evidence="1">The sequence shown here is derived from an EMBL/GenBank/DDBJ whole genome shotgun (WGS) entry which is preliminary data.</text>
</comment>
<dbReference type="AlphaFoldDB" id="A0AAD6R1T3"/>
<evidence type="ECO:0000313" key="2">
    <source>
        <dbReference type="Proteomes" id="UP001164929"/>
    </source>
</evidence>